<keyword evidence="2" id="KW-1185">Reference proteome</keyword>
<accession>A0A8J5QGE3</accession>
<evidence type="ECO:0000313" key="2">
    <source>
        <dbReference type="Proteomes" id="UP000694255"/>
    </source>
</evidence>
<dbReference type="GeneID" id="73468136"/>
<reference evidence="1 2" key="1">
    <citation type="journal article" date="2021" name="DNA Res.">
        <title>Genome analysis of Candida subhashii reveals its hybrid nature and dual mitochondrial genome conformations.</title>
        <authorList>
            <person name="Mixao V."/>
            <person name="Hegedusova E."/>
            <person name="Saus E."/>
            <person name="Pryszcz L.P."/>
            <person name="Cillingova A."/>
            <person name="Nosek J."/>
            <person name="Gabaldon T."/>
        </authorList>
    </citation>
    <scope>NUCLEOTIDE SEQUENCE [LARGE SCALE GENOMIC DNA]</scope>
    <source>
        <strain evidence="1 2">CBS 10753</strain>
    </source>
</reference>
<dbReference type="InterPro" id="IPR006594">
    <property type="entry name" value="LisH"/>
</dbReference>
<sequence length="441" mass="51028">MSSNHITTDVHKLIAHFLQENNYPETLKQFESEHGSPIEPHKLIDESLTQIIKDRINYNNLLPTQFESQIKLDDGYKDDQIVEIIKNQFRHWISPSPIHREKLIDLDGLVISSSYSNGLVYLSTSSCKVYVLEEGGNLFIHHTKFPVVIKKIIPLDGGLLLFVGMNGMFYLSELKDEYELNIISEFPAHTRLIVDAKYIKFNNVDYIITLGWDYYLRLIKLEDKQFTILSEIKLTQQGTCLDVINYENQLVIVLGKLENTLLDVYTTTKEDNQLKLLYKISLNDAEFTSSSFSPRFITIQYIHNTIPMIAIATSHEPYMRLIIVSLKEIDQIQKDNQDEPPIMRNQIIKNINTLSPQDKYSQPIIAWRLINPNSPNHPKNNGIWIMGDDGIIRGVDLLNDKLIIISDAHQGKIKEFITYFNQDFNERLISCGVDREVTIWK</sequence>
<evidence type="ECO:0008006" key="3">
    <source>
        <dbReference type="Google" id="ProtNLM"/>
    </source>
</evidence>
<proteinExistence type="predicted"/>
<dbReference type="EMBL" id="JAGSYN010000051">
    <property type="protein sequence ID" value="KAG7665279.1"/>
    <property type="molecule type" value="Genomic_DNA"/>
</dbReference>
<dbReference type="OrthoDB" id="1932312at2759"/>
<organism evidence="1 2">
    <name type="scientific">[Candida] subhashii</name>
    <dbReference type="NCBI Taxonomy" id="561895"/>
    <lineage>
        <taxon>Eukaryota</taxon>
        <taxon>Fungi</taxon>
        <taxon>Dikarya</taxon>
        <taxon>Ascomycota</taxon>
        <taxon>Saccharomycotina</taxon>
        <taxon>Pichiomycetes</taxon>
        <taxon>Debaryomycetaceae</taxon>
        <taxon>Spathaspora</taxon>
    </lineage>
</organism>
<evidence type="ECO:0000313" key="1">
    <source>
        <dbReference type="EMBL" id="KAG7665279.1"/>
    </source>
</evidence>
<dbReference type="Proteomes" id="UP000694255">
    <property type="component" value="Unassembled WGS sequence"/>
</dbReference>
<name>A0A8J5QGE3_9ASCO</name>
<gene>
    <name evidence="1" type="ORF">J8A68_001335</name>
</gene>
<protein>
    <recommendedName>
        <fullName evidence="3">LisH domain-containing protein</fullName>
    </recommendedName>
</protein>
<comment type="caution">
    <text evidence="1">The sequence shown here is derived from an EMBL/GenBank/DDBJ whole genome shotgun (WGS) entry which is preliminary data.</text>
</comment>
<dbReference type="AlphaFoldDB" id="A0A8J5QGE3"/>
<dbReference type="PROSITE" id="PS50896">
    <property type="entry name" value="LISH"/>
    <property type="match status" value="1"/>
</dbReference>
<dbReference type="RefSeq" id="XP_049265511.1">
    <property type="nucleotide sequence ID" value="XM_049404978.1"/>
</dbReference>